<organism evidence="2 3">
    <name type="scientific">Stenotrophomonas panacihumi</name>
    <dbReference type="NCBI Taxonomy" id="676599"/>
    <lineage>
        <taxon>Bacteria</taxon>
        <taxon>Pseudomonadati</taxon>
        <taxon>Pseudomonadota</taxon>
        <taxon>Gammaproteobacteria</taxon>
        <taxon>Lysobacterales</taxon>
        <taxon>Lysobacteraceae</taxon>
        <taxon>Stenotrophomonas</taxon>
    </lineage>
</organism>
<feature type="transmembrane region" description="Helical" evidence="1">
    <location>
        <begin position="7"/>
        <end position="26"/>
    </location>
</feature>
<proteinExistence type="predicted"/>
<evidence type="ECO:0000313" key="2">
    <source>
        <dbReference type="EMBL" id="KRG43169.1"/>
    </source>
</evidence>
<gene>
    <name evidence="2" type="ORF">ARC20_10305</name>
</gene>
<dbReference type="Proteomes" id="UP000051802">
    <property type="component" value="Unassembled WGS sequence"/>
</dbReference>
<reference evidence="2 3" key="1">
    <citation type="submission" date="2015-10" db="EMBL/GenBank/DDBJ databases">
        <title>Genome sequencing and analysis of members of genus Stenotrophomonas.</title>
        <authorList>
            <person name="Patil P.P."/>
            <person name="Midha S."/>
            <person name="Patil P.B."/>
        </authorList>
    </citation>
    <scope>NUCLEOTIDE SEQUENCE [LARGE SCALE GENOMIC DNA]</scope>
    <source>
        <strain evidence="2 3">JCM 16536</strain>
    </source>
</reference>
<protein>
    <recommendedName>
        <fullName evidence="4">Transmembrane protein</fullName>
    </recommendedName>
</protein>
<sequence length="75" mass="8099">MNVPGSVWRPLLAALLGGVLVGWWSMKAPGGGEALIIALVGLAALGYSGYALLRYRSSACPRLRKLWWEIVKGLF</sequence>
<dbReference type="AlphaFoldDB" id="A0A0R0AQB1"/>
<evidence type="ECO:0000313" key="3">
    <source>
        <dbReference type="Proteomes" id="UP000051802"/>
    </source>
</evidence>
<comment type="caution">
    <text evidence="2">The sequence shown here is derived from an EMBL/GenBank/DDBJ whole genome shotgun (WGS) entry which is preliminary data.</text>
</comment>
<feature type="transmembrane region" description="Helical" evidence="1">
    <location>
        <begin position="32"/>
        <end position="53"/>
    </location>
</feature>
<dbReference type="STRING" id="676599.ARC20_10305"/>
<keyword evidence="1" id="KW-0472">Membrane</keyword>
<name>A0A0R0AQB1_9GAMM</name>
<dbReference type="EMBL" id="LLXU01000077">
    <property type="protein sequence ID" value="KRG43169.1"/>
    <property type="molecule type" value="Genomic_DNA"/>
</dbReference>
<keyword evidence="3" id="KW-1185">Reference proteome</keyword>
<evidence type="ECO:0000256" key="1">
    <source>
        <dbReference type="SAM" id="Phobius"/>
    </source>
</evidence>
<keyword evidence="1" id="KW-1133">Transmembrane helix</keyword>
<dbReference type="RefSeq" id="WP_057646606.1">
    <property type="nucleotide sequence ID" value="NZ_LLXU01000077.1"/>
</dbReference>
<accession>A0A0R0AQB1</accession>
<keyword evidence="1" id="KW-0812">Transmembrane</keyword>
<evidence type="ECO:0008006" key="4">
    <source>
        <dbReference type="Google" id="ProtNLM"/>
    </source>
</evidence>